<dbReference type="Proteomes" id="UP000232722">
    <property type="component" value="Unassembled WGS sequence"/>
</dbReference>
<feature type="transmembrane region" description="Helical" evidence="1">
    <location>
        <begin position="677"/>
        <end position="695"/>
    </location>
</feature>
<evidence type="ECO:0000313" key="3">
    <source>
        <dbReference type="EMBL" id="PKC16390.1"/>
    </source>
</evidence>
<organism evidence="3 4">
    <name type="scientific">Rhizophagus irregularis</name>
    <dbReference type="NCBI Taxonomy" id="588596"/>
    <lineage>
        <taxon>Eukaryota</taxon>
        <taxon>Fungi</taxon>
        <taxon>Fungi incertae sedis</taxon>
        <taxon>Mucoromycota</taxon>
        <taxon>Glomeromycotina</taxon>
        <taxon>Glomeromycetes</taxon>
        <taxon>Glomerales</taxon>
        <taxon>Glomeraceae</taxon>
        <taxon>Rhizophagus</taxon>
    </lineage>
</organism>
<keyword evidence="1" id="KW-1133">Transmembrane helix</keyword>
<sequence>MTFLSRTLWLLIMMLSSLLTTIAIKYYEDLPDLRLEGTSTYDSGTIILLFTQGNDEIRDNTKIHLRIILNNDTILPPIKIDCSSLPNLIPKCRKSKDASGSCSLSPTALIDGYVLIESVDESNRKRQMIVSWDEKIHRVLEMDDYQTTVALNSERTFFITELKDSKTLIWSKFIVQDDTSLINVDGSYNVLKNNTIIKTHTVFSLVEGGYATTILTRTKLNDTNIINILDEVYVIYFKDDAPKEFLLHSLTSYEGELKVFGGVYANSFDGSGHTYDFIHNSTDLRIHFLSNGAVTAIDHNFHFDLSNFAIPIPLFYGGYIKQYLFNNSVVVYDDYDRSRKMFDLTSLNGIMQKKLLLWSVNFNNDQSWEISYHSLDLTDPADSRFIFQNPSIEGTYPIINETIQVPSATATERQLDFIINFNKPIMLSNGNINIYQYLNNDDLILRQIIPGQSEFCQLINKTAISIKVFVSTLHQINVKYGVKVDNNAIKILSNEEPLLGISERIWTFYSSLETPEKSADQVTITARLILDDENYKKISSKNSRSIILQTLKDELVQAIPIDPERLKLDEKVQNENTNKQVLISATIMPPSEYNGNERNTNSILKDLDELIKQKKYNLISNGKITRFLDEYYGAQTLPDFWTRYEYQLIVLALVIIIVGCAIFYANYRCSEGNNLSIIKIVVIIFDLVLDILFVTTSAKDALHLFVFSLLSVVIPIVFNMTITIYSLIQEIIYNENFNNWCKKNSLIISIFTILSSADVEALHVLSSKIAGFNVFSAPPLSNKISKLIFWTGCINILLEDIPQFIIQIYYRKKDYLGISKSTVDHVCKYFRKHRRIEKLPLPRIFNSNDLKYLEVLLKERVDWYLYELQSEFGCEEF</sequence>
<dbReference type="VEuPathDB" id="FungiDB:RhiirFUN_002880"/>
<dbReference type="AlphaFoldDB" id="A0A2N0QBE4"/>
<reference evidence="3 4" key="1">
    <citation type="submission" date="2016-04" db="EMBL/GenBank/DDBJ databases">
        <title>Genome analyses suggest a sexual origin of heterokaryosis in a supposedly ancient asexual fungus.</title>
        <authorList>
            <person name="Ropars J."/>
            <person name="Sedzielewska K."/>
            <person name="Noel J."/>
            <person name="Charron P."/>
            <person name="Farinelli L."/>
            <person name="Marton T."/>
            <person name="Kruger M."/>
            <person name="Pelin A."/>
            <person name="Brachmann A."/>
            <person name="Corradi N."/>
        </authorList>
    </citation>
    <scope>NUCLEOTIDE SEQUENCE [LARGE SCALE GENOMIC DNA]</scope>
    <source>
        <strain evidence="3 4">A5</strain>
    </source>
</reference>
<feature type="chain" id="PRO_5014625001" evidence="2">
    <location>
        <begin position="24"/>
        <end position="877"/>
    </location>
</feature>
<gene>
    <name evidence="3" type="ORF">RhiirA5_407090</name>
</gene>
<keyword evidence="2" id="KW-0732">Signal</keyword>
<dbReference type="VEuPathDB" id="FungiDB:RhiirA1_454774"/>
<feature type="transmembrane region" description="Helical" evidence="1">
    <location>
        <begin position="646"/>
        <end position="665"/>
    </location>
</feature>
<evidence type="ECO:0000256" key="1">
    <source>
        <dbReference type="SAM" id="Phobius"/>
    </source>
</evidence>
<proteinExistence type="predicted"/>
<feature type="signal peptide" evidence="2">
    <location>
        <begin position="1"/>
        <end position="23"/>
    </location>
</feature>
<evidence type="ECO:0000256" key="2">
    <source>
        <dbReference type="SAM" id="SignalP"/>
    </source>
</evidence>
<name>A0A2N0QBE4_9GLOM</name>
<dbReference type="VEuPathDB" id="FungiDB:FUN_002817"/>
<evidence type="ECO:0000313" key="4">
    <source>
        <dbReference type="Proteomes" id="UP000232722"/>
    </source>
</evidence>
<feature type="transmembrane region" description="Helical" evidence="1">
    <location>
        <begin position="701"/>
        <end position="725"/>
    </location>
</feature>
<dbReference type="VEuPathDB" id="FungiDB:RhiirA1_532716"/>
<keyword evidence="1" id="KW-0812">Transmembrane</keyword>
<reference evidence="3 4" key="2">
    <citation type="submission" date="2017-09" db="EMBL/GenBank/DDBJ databases">
        <title>Extensive intraspecific genome diversity in a model arbuscular mycorrhizal fungus.</title>
        <authorList>
            <person name="Chen E.C."/>
            <person name="Morin E."/>
            <person name="Beaudet D."/>
            <person name="Noel J."/>
            <person name="Ndikumana S."/>
            <person name="Charron P."/>
            <person name="St-Onge C."/>
            <person name="Giorgi J."/>
            <person name="Grigoriev I.V."/>
            <person name="Roux C."/>
            <person name="Martin F.M."/>
            <person name="Corradi N."/>
        </authorList>
    </citation>
    <scope>NUCLEOTIDE SEQUENCE [LARGE SCALE GENOMIC DNA]</scope>
    <source>
        <strain evidence="3 4">A5</strain>
    </source>
</reference>
<dbReference type="EMBL" id="LLXJ01000049">
    <property type="protein sequence ID" value="PKC16390.1"/>
    <property type="molecule type" value="Genomic_DNA"/>
</dbReference>
<protein>
    <submittedName>
        <fullName evidence="3">Uncharacterized protein</fullName>
    </submittedName>
</protein>
<accession>A0A2N0QBE4</accession>
<keyword evidence="1" id="KW-0472">Membrane</keyword>
<comment type="caution">
    <text evidence="3">The sequence shown here is derived from an EMBL/GenBank/DDBJ whole genome shotgun (WGS) entry which is preliminary data.</text>
</comment>